<name>A0A174I2X9_9BACE</name>
<evidence type="ECO:0000313" key="15">
    <source>
        <dbReference type="Proteomes" id="UP000284689"/>
    </source>
</evidence>
<dbReference type="STRING" id="47678.ERS852494_00742"/>
<reference evidence="12 14" key="1">
    <citation type="submission" date="2015-09" db="EMBL/GenBank/DDBJ databases">
        <authorList>
            <consortium name="Pathogen Informatics"/>
        </authorList>
    </citation>
    <scope>NUCLEOTIDE SEQUENCE [LARGE SCALE GENOMIC DNA]</scope>
    <source>
        <strain evidence="12 14">2789STDY5834880</strain>
    </source>
</reference>
<dbReference type="InterPro" id="IPR004473">
    <property type="entry name" value="Restrct_endonuc_typeI_HsdR"/>
</dbReference>
<comment type="subunit">
    <text evidence="10">The type I restriction/modification system is composed of three polypeptides R, M and S.</text>
</comment>
<evidence type="ECO:0000256" key="6">
    <source>
        <dbReference type="ARBA" id="ARBA00022759"/>
    </source>
</evidence>
<dbReference type="Gene3D" id="3.90.1570.50">
    <property type="match status" value="1"/>
</dbReference>
<dbReference type="InterPro" id="IPR027417">
    <property type="entry name" value="P-loop_NTPase"/>
</dbReference>
<dbReference type="InterPro" id="IPR051268">
    <property type="entry name" value="Type-I_R_enzyme_R_subunit"/>
</dbReference>
<keyword evidence="9 10" id="KW-0238">DNA-binding</keyword>
<dbReference type="Gene3D" id="3.40.50.300">
    <property type="entry name" value="P-loop containing nucleotide triphosphate hydrolases"/>
    <property type="match status" value="2"/>
</dbReference>
<dbReference type="GO" id="GO:0003677">
    <property type="term" value="F:DNA binding"/>
    <property type="evidence" value="ECO:0007669"/>
    <property type="project" value="UniProtKB-KW"/>
</dbReference>
<dbReference type="Pfam" id="PF22679">
    <property type="entry name" value="T1R_D3-like"/>
    <property type="match status" value="1"/>
</dbReference>
<keyword evidence="7 10" id="KW-0378">Hydrolase</keyword>
<dbReference type="SUPFAM" id="SSF52540">
    <property type="entry name" value="P-loop containing nucleoside triphosphate hydrolases"/>
    <property type="match status" value="1"/>
</dbReference>
<keyword evidence="4 10" id="KW-0547">Nucleotide-binding</keyword>
<sequence>MSTQSEAALEAGLIATLRQMDYEYVQIVEEDNLYANFKRQLEIHNKKQLAEVGRTSFTDEEFEKILIYLEGGTRFEKAKKLRDLYPLDTVNGQRIWVEFLNRTQWCQNEFQVSSQITVEGRKKCRYDVTILINGLPLVQIELKRRGVELKQAYNQIQRYHKTSFHGLFDYIQLFVISNGVNTRYFANNPNSGYKFTFNWTDAANHPFNELDKFAVFFLEKCTLGKIIGKYIVQHEGDKCLMVLRPYQFYAVEKILDRVQNSNDNGYIWHTTGAGKTLTSFKAAQLVSELDDVDKVMFVVDRHDLDTQTQSEYEAFEPGAVDSTDNTDELVKRLQSNSKIIITTIQKLNAAVSKTWYSNKIETIRHSRIVMIFDECHRSHFGDSHKKIMKFFDNAQIFGFTGTPIFTENAVDGHTTKEIFGNCLHKYLIKDAIADENVLGFLVEYYHGNEVVDNDNQARMEEIAKFILNNFNKSTFDGEFDALFAVQSVPMLIRYYKIFKSLNPKIRIGAVFTYAANNSQDDEQTGMGTGQYAKVSVGEADELQAIMDDYNNMFGTAFTTENFRAYYDDINLRMKKKKADMKPLDLCLVVGMFLTGFDSKKLNTLYVDKNMEYHGLLQAFSRTNRVLNEKKRFGKIVCFRDLKNNVDTSIKLFSNSDNPEDIVRPPFEDVKKEYKCLATEFLKKYPTPGSIDFLQSENDKKNFVLAFRDIIRKHAEIQIYEDYSEDAEDLGMTEQQFNDYKSKYLDITVGFIEPPVIPSVVAEDPVPYGNSQGLEDIDFCLELLHSDIINVAYILELIAELDPYSNDYSEKRQHIIDTMIKDAGMRGKAKLIDGFIRKNVDEDKENFMSGRSKADGTSELEEHLNQYIVSERNKAVNDLADDEQISAEVLNIYIKEYDYLQKEQPEIIQKALKEKHLGLIKTRKALTRIMERLRNIIRTFNWE</sequence>
<evidence type="ECO:0000256" key="8">
    <source>
        <dbReference type="ARBA" id="ARBA00022840"/>
    </source>
</evidence>
<dbReference type="InterPro" id="IPR014001">
    <property type="entry name" value="Helicase_ATP-bd"/>
</dbReference>
<keyword evidence="8 10" id="KW-0067">ATP-binding</keyword>
<evidence type="ECO:0000256" key="2">
    <source>
        <dbReference type="ARBA" id="ARBA00008598"/>
    </source>
</evidence>
<dbReference type="PANTHER" id="PTHR30195">
    <property type="entry name" value="TYPE I SITE-SPECIFIC DEOXYRIBONUCLEASE PROTEIN SUBUNIT M AND R"/>
    <property type="match status" value="1"/>
</dbReference>
<dbReference type="InterPro" id="IPR007409">
    <property type="entry name" value="Restrct_endonuc_type1_HsdR_N"/>
</dbReference>
<dbReference type="Gene3D" id="1.20.58.910">
    <property type="match status" value="1"/>
</dbReference>
<evidence type="ECO:0000313" key="12">
    <source>
        <dbReference type="EMBL" id="CUO79449.1"/>
    </source>
</evidence>
<evidence type="ECO:0000256" key="10">
    <source>
        <dbReference type="RuleBase" id="RU364115"/>
    </source>
</evidence>
<keyword evidence="5 10" id="KW-0680">Restriction system</keyword>
<proteinExistence type="inferred from homology"/>
<keyword evidence="3" id="KW-0540">Nuclease</keyword>
<dbReference type="InterPro" id="IPR022625">
    <property type="entry name" value="TypeI_RM_Rsu_C"/>
</dbReference>
<dbReference type="AlphaFoldDB" id="A0A174I2X9"/>
<dbReference type="Pfam" id="PF18766">
    <property type="entry name" value="SWI2_SNF2"/>
    <property type="match status" value="1"/>
</dbReference>
<dbReference type="CDD" id="cd22332">
    <property type="entry name" value="HsdR_N"/>
    <property type="match status" value="1"/>
</dbReference>
<dbReference type="EMBL" id="CZAI01000002">
    <property type="protein sequence ID" value="CUO79449.1"/>
    <property type="molecule type" value="Genomic_DNA"/>
</dbReference>
<dbReference type="Pfam" id="PF12008">
    <property type="entry name" value="EcoR124_C"/>
    <property type="match status" value="1"/>
</dbReference>
<dbReference type="GO" id="GO:0005524">
    <property type="term" value="F:ATP binding"/>
    <property type="evidence" value="ECO:0007669"/>
    <property type="project" value="UniProtKB-KW"/>
</dbReference>
<dbReference type="PANTHER" id="PTHR30195:SF16">
    <property type="entry name" value="TYPE I RESTRICTION ENZYME ENDONUCLEASE SUBUNIT"/>
    <property type="match status" value="1"/>
</dbReference>
<organism evidence="12 14">
    <name type="scientific">Bacteroides caccae</name>
    <dbReference type="NCBI Taxonomy" id="47678"/>
    <lineage>
        <taxon>Bacteria</taxon>
        <taxon>Pseudomonadati</taxon>
        <taxon>Bacteroidota</taxon>
        <taxon>Bacteroidia</taxon>
        <taxon>Bacteroidales</taxon>
        <taxon>Bacteroidaceae</taxon>
        <taxon>Bacteroides</taxon>
    </lineage>
</organism>
<evidence type="ECO:0000256" key="1">
    <source>
        <dbReference type="ARBA" id="ARBA00000851"/>
    </source>
</evidence>
<dbReference type="CDD" id="cd18030">
    <property type="entry name" value="DEXHc_RE_I_HsdR"/>
    <property type="match status" value="1"/>
</dbReference>
<feature type="domain" description="Helicase ATP-binding" evidence="11">
    <location>
        <begin position="256"/>
        <end position="404"/>
    </location>
</feature>
<dbReference type="EC" id="3.1.21.3" evidence="10"/>
<evidence type="ECO:0000313" key="13">
    <source>
        <dbReference type="EMBL" id="RHD48955.1"/>
    </source>
</evidence>
<evidence type="ECO:0000256" key="5">
    <source>
        <dbReference type="ARBA" id="ARBA00022747"/>
    </source>
</evidence>
<comment type="similarity">
    <text evidence="2 10">Belongs to the HsdR family.</text>
</comment>
<evidence type="ECO:0000256" key="3">
    <source>
        <dbReference type="ARBA" id="ARBA00022722"/>
    </source>
</evidence>
<evidence type="ECO:0000256" key="9">
    <source>
        <dbReference type="ARBA" id="ARBA00023125"/>
    </source>
</evidence>
<dbReference type="GO" id="GO:0009307">
    <property type="term" value="P:DNA restriction-modification system"/>
    <property type="evidence" value="ECO:0007669"/>
    <property type="project" value="UniProtKB-KW"/>
</dbReference>
<dbReference type="EMBL" id="QSJD01000012">
    <property type="protein sequence ID" value="RHD48955.1"/>
    <property type="molecule type" value="Genomic_DNA"/>
</dbReference>
<dbReference type="InterPro" id="IPR055180">
    <property type="entry name" value="HsdR_RecA-like_helicase_dom_2"/>
</dbReference>
<dbReference type="Proteomes" id="UP000095657">
    <property type="component" value="Unassembled WGS sequence"/>
</dbReference>
<evidence type="ECO:0000256" key="7">
    <source>
        <dbReference type="ARBA" id="ARBA00022801"/>
    </source>
</evidence>
<dbReference type="PROSITE" id="PS51192">
    <property type="entry name" value="HELICASE_ATP_BIND_1"/>
    <property type="match status" value="1"/>
</dbReference>
<dbReference type="GO" id="GO:0009035">
    <property type="term" value="F:type I site-specific deoxyribonuclease activity"/>
    <property type="evidence" value="ECO:0007669"/>
    <property type="project" value="UniProtKB-EC"/>
</dbReference>
<evidence type="ECO:0000313" key="14">
    <source>
        <dbReference type="Proteomes" id="UP000095657"/>
    </source>
</evidence>
<keyword evidence="6 13" id="KW-0255">Endonuclease</keyword>
<evidence type="ECO:0000256" key="4">
    <source>
        <dbReference type="ARBA" id="ARBA00022741"/>
    </source>
</evidence>
<dbReference type="Proteomes" id="UP000284689">
    <property type="component" value="Unassembled WGS sequence"/>
</dbReference>
<dbReference type="InterPro" id="IPR040980">
    <property type="entry name" value="SWI2_SNF2"/>
</dbReference>
<dbReference type="RefSeq" id="WP_055170271.1">
    <property type="nucleotide sequence ID" value="NZ_CP081920.1"/>
</dbReference>
<evidence type="ECO:0000259" key="11">
    <source>
        <dbReference type="PROSITE" id="PS51192"/>
    </source>
</evidence>
<dbReference type="NCBIfam" id="TIGR00348">
    <property type="entry name" value="hsdR"/>
    <property type="match status" value="1"/>
</dbReference>
<dbReference type="SMART" id="SM00487">
    <property type="entry name" value="DEXDc"/>
    <property type="match status" value="1"/>
</dbReference>
<reference evidence="13 15" key="2">
    <citation type="submission" date="2018-08" db="EMBL/GenBank/DDBJ databases">
        <title>A genome reference for cultivated species of the human gut microbiota.</title>
        <authorList>
            <person name="Zou Y."/>
            <person name="Xue W."/>
            <person name="Luo G."/>
        </authorList>
    </citation>
    <scope>NUCLEOTIDE SEQUENCE [LARGE SCALE GENOMIC DNA]</scope>
    <source>
        <strain evidence="13 15">AM31-16AC</strain>
    </source>
</reference>
<dbReference type="Pfam" id="PF04313">
    <property type="entry name" value="HSDR_N"/>
    <property type="match status" value="1"/>
</dbReference>
<dbReference type="CDD" id="cd18800">
    <property type="entry name" value="SF2_C_EcoR124I-like"/>
    <property type="match status" value="1"/>
</dbReference>
<gene>
    <name evidence="12" type="primary">hsdR</name>
    <name evidence="13" type="ORF">DW794_09575</name>
    <name evidence="12" type="ORF">ERS852494_00742</name>
</gene>
<protein>
    <recommendedName>
        <fullName evidence="10">Type I restriction enzyme endonuclease subunit</fullName>
        <shortName evidence="10">R protein</shortName>
        <ecNumber evidence="10">3.1.21.3</ecNumber>
    </recommendedName>
</protein>
<accession>A0A174I2X9</accession>
<comment type="catalytic activity">
    <reaction evidence="1 10">
        <text>Endonucleolytic cleavage of DNA to give random double-stranded fragments with terminal 5'-phosphates, ATP is simultaneously hydrolyzed.</text>
        <dbReference type="EC" id="3.1.21.3"/>
    </reaction>
</comment>
<comment type="function">
    <text evidence="10">Subunit R is required for both nuclease and ATPase activities, but not for modification.</text>
</comment>